<evidence type="ECO:0000256" key="1">
    <source>
        <dbReference type="SAM" id="Phobius"/>
    </source>
</evidence>
<sequence>MPVHHLLAGAVPAVAHVTLAAQGADSYALTSGRLWSIVAIGLALVGVVIGGLTLARPGSRIGTDTGRLGAVLTLGAGLAGAVAGALVVATSGGQLGTGGGLAGGVIAIMIGLVGAAVGGLALARAGRSTT</sequence>
<reference evidence="3" key="1">
    <citation type="journal article" date="2019" name="Int. J. Syst. Evol. Microbiol.">
        <title>The Global Catalogue of Microorganisms (GCM) 10K type strain sequencing project: providing services to taxonomists for standard genome sequencing and annotation.</title>
        <authorList>
            <consortium name="The Broad Institute Genomics Platform"/>
            <consortium name="The Broad Institute Genome Sequencing Center for Infectious Disease"/>
            <person name="Wu L."/>
            <person name="Ma J."/>
        </authorList>
    </citation>
    <scope>NUCLEOTIDE SEQUENCE [LARGE SCALE GENOMIC DNA]</scope>
    <source>
        <strain evidence="3">CCM 7043</strain>
    </source>
</reference>
<dbReference type="Proteomes" id="UP001597338">
    <property type="component" value="Unassembled WGS sequence"/>
</dbReference>
<evidence type="ECO:0000313" key="2">
    <source>
        <dbReference type="EMBL" id="MFD2028843.1"/>
    </source>
</evidence>
<keyword evidence="3" id="KW-1185">Reference proteome</keyword>
<keyword evidence="1" id="KW-1133">Transmembrane helix</keyword>
<accession>A0ABW4VGH6</accession>
<keyword evidence="1" id="KW-0812">Transmembrane</keyword>
<feature type="transmembrane region" description="Helical" evidence="1">
    <location>
        <begin position="36"/>
        <end position="55"/>
    </location>
</feature>
<comment type="caution">
    <text evidence="2">The sequence shown here is derived from an EMBL/GenBank/DDBJ whole genome shotgun (WGS) entry which is preliminary data.</text>
</comment>
<name>A0ABW4VGH6_9MICO</name>
<feature type="transmembrane region" description="Helical" evidence="1">
    <location>
        <begin position="67"/>
        <end position="89"/>
    </location>
</feature>
<evidence type="ECO:0000313" key="3">
    <source>
        <dbReference type="Proteomes" id="UP001597338"/>
    </source>
</evidence>
<dbReference type="Pfam" id="PF19733">
    <property type="entry name" value="DUF6223"/>
    <property type="match status" value="1"/>
</dbReference>
<organism evidence="2 3">
    <name type="scientific">Promicromonospora aerolata</name>
    <dbReference type="NCBI Taxonomy" id="195749"/>
    <lineage>
        <taxon>Bacteria</taxon>
        <taxon>Bacillati</taxon>
        <taxon>Actinomycetota</taxon>
        <taxon>Actinomycetes</taxon>
        <taxon>Micrococcales</taxon>
        <taxon>Promicromonosporaceae</taxon>
        <taxon>Promicromonospora</taxon>
    </lineage>
</organism>
<gene>
    <name evidence="2" type="ORF">ACFSL2_25395</name>
</gene>
<dbReference type="RefSeq" id="WP_377200505.1">
    <property type="nucleotide sequence ID" value="NZ_JBHUHF010000001.1"/>
</dbReference>
<dbReference type="EMBL" id="JBHUHF010000001">
    <property type="protein sequence ID" value="MFD2028843.1"/>
    <property type="molecule type" value="Genomic_DNA"/>
</dbReference>
<keyword evidence="1" id="KW-0472">Membrane</keyword>
<feature type="transmembrane region" description="Helical" evidence="1">
    <location>
        <begin position="101"/>
        <end position="123"/>
    </location>
</feature>
<dbReference type="InterPro" id="IPR045770">
    <property type="entry name" value="DUF6223"/>
</dbReference>
<protein>
    <submittedName>
        <fullName evidence="2">DUF6223 family protein</fullName>
    </submittedName>
</protein>
<proteinExistence type="predicted"/>